<feature type="transmembrane region" description="Helical" evidence="1">
    <location>
        <begin position="44"/>
        <end position="66"/>
    </location>
</feature>
<gene>
    <name evidence="2" type="ORF">GTQ45_06720</name>
</gene>
<organism evidence="2 3">
    <name type="scientific">Pyruvatibacter mobilis</name>
    <dbReference type="NCBI Taxonomy" id="1712261"/>
    <lineage>
        <taxon>Bacteria</taxon>
        <taxon>Pseudomonadati</taxon>
        <taxon>Pseudomonadota</taxon>
        <taxon>Alphaproteobacteria</taxon>
        <taxon>Hyphomicrobiales</taxon>
        <taxon>Parvibaculaceae</taxon>
        <taxon>Pyruvatibacter</taxon>
    </lineage>
</organism>
<reference evidence="2 3" key="1">
    <citation type="journal article" date="2016" name="Int. J. Syst. Evol. Microbiol.">
        <title>Pyruvatibacter mobilis gen. nov., sp. nov., a marine bacterium from the culture broth of Picochlorum sp. 122.</title>
        <authorList>
            <person name="Wang G."/>
            <person name="Tang M."/>
            <person name="Wu H."/>
            <person name="Dai S."/>
            <person name="Li T."/>
            <person name="Chen C."/>
            <person name="He H."/>
            <person name="Fan J."/>
            <person name="Xiang W."/>
            <person name="Li X."/>
        </authorList>
    </citation>
    <scope>NUCLEOTIDE SEQUENCE [LARGE SCALE GENOMIC DNA]</scope>
    <source>
        <strain evidence="2 3">GYP-11</strain>
    </source>
</reference>
<accession>A0A845Q9Y2</accession>
<keyword evidence="1" id="KW-1133">Transmembrane helix</keyword>
<dbReference type="PANTHER" id="PTHR35519:SF2">
    <property type="entry name" value="PH DOMAIN PROTEIN"/>
    <property type="match status" value="1"/>
</dbReference>
<evidence type="ECO:0000313" key="2">
    <source>
        <dbReference type="EMBL" id="NBG95423.1"/>
    </source>
</evidence>
<sequence>MEIIPPAGLGEKDRDAAVRIARVARMLDAQFTVPGTGIRLGIDGLIGIIPGIGDALGLILSGYIYSEALRAGVRKRTLAAMGINTLLDTAIGAIPVLGDIFDIAYKSNMRNARLILRDMEKRLPKD</sequence>
<keyword evidence="1" id="KW-0812">Transmembrane</keyword>
<evidence type="ECO:0000256" key="1">
    <source>
        <dbReference type="SAM" id="Phobius"/>
    </source>
</evidence>
<dbReference type="InterPro" id="IPR025187">
    <property type="entry name" value="DUF4112"/>
</dbReference>
<keyword evidence="3" id="KW-1185">Reference proteome</keyword>
<protein>
    <submittedName>
        <fullName evidence="2">DUF4112 domain-containing protein</fullName>
    </submittedName>
</protein>
<dbReference type="AlphaFoldDB" id="A0A845Q9Y2"/>
<evidence type="ECO:0000313" key="3">
    <source>
        <dbReference type="Proteomes" id="UP000470384"/>
    </source>
</evidence>
<comment type="caution">
    <text evidence="2">The sequence shown here is derived from an EMBL/GenBank/DDBJ whole genome shotgun (WGS) entry which is preliminary data.</text>
</comment>
<proteinExistence type="predicted"/>
<dbReference type="PANTHER" id="PTHR35519">
    <property type="entry name" value="MEMBRANE PROTEINS"/>
    <property type="match status" value="1"/>
</dbReference>
<dbReference type="Pfam" id="PF13430">
    <property type="entry name" value="DUF4112"/>
    <property type="match status" value="1"/>
</dbReference>
<dbReference type="Proteomes" id="UP000470384">
    <property type="component" value="Unassembled WGS sequence"/>
</dbReference>
<keyword evidence="1" id="KW-0472">Membrane</keyword>
<dbReference type="EMBL" id="WXYQ01000005">
    <property type="protein sequence ID" value="NBG95423.1"/>
    <property type="molecule type" value="Genomic_DNA"/>
</dbReference>
<name>A0A845Q9Y2_9HYPH</name>
<dbReference type="OrthoDB" id="513552at2"/>